<evidence type="ECO:0000313" key="19">
    <source>
        <dbReference type="Proteomes" id="UP000030598"/>
    </source>
</evidence>
<dbReference type="InterPro" id="IPR016167">
    <property type="entry name" value="FAD-bd_PCMH_sub1"/>
</dbReference>
<keyword evidence="13 16" id="KW-0131">Cell cycle</keyword>
<reference evidence="19" key="1">
    <citation type="journal article" date="2014" name="Sci. Data">
        <title>Genomes of diverse isolates of the marine cyanobacterium Prochlorococcus.</title>
        <authorList>
            <person name="Biller S."/>
            <person name="Berube P."/>
            <person name="Thompson J."/>
            <person name="Kelly L."/>
            <person name="Roggensack S."/>
            <person name="Awad L."/>
            <person name="Roache-Johnson K."/>
            <person name="Ding H."/>
            <person name="Giovannoni S.J."/>
            <person name="Moore L.R."/>
            <person name="Chisholm S.W."/>
        </authorList>
    </citation>
    <scope>NUCLEOTIDE SEQUENCE [LARGE SCALE GENOMIC DNA]</scope>
    <source>
        <strain evidence="19">GP2</strain>
    </source>
</reference>
<dbReference type="Pfam" id="PF01565">
    <property type="entry name" value="FAD_binding_4"/>
    <property type="match status" value="1"/>
</dbReference>
<keyword evidence="8 16" id="KW-0274">FAD</keyword>
<gene>
    <name evidence="16" type="primary">murB</name>
    <name evidence="18" type="ORF">EU91_0182</name>
</gene>
<evidence type="ECO:0000313" key="18">
    <source>
        <dbReference type="EMBL" id="KGF88251.1"/>
    </source>
</evidence>
<dbReference type="eggNOG" id="COG0812">
    <property type="taxonomic scope" value="Bacteria"/>
</dbReference>
<dbReference type="GO" id="GO:0071949">
    <property type="term" value="F:FAD binding"/>
    <property type="evidence" value="ECO:0007669"/>
    <property type="project" value="InterPro"/>
</dbReference>
<organism evidence="18 19">
    <name type="scientific">Prochlorococcus marinus str. GP2</name>
    <dbReference type="NCBI Taxonomy" id="59925"/>
    <lineage>
        <taxon>Bacteria</taxon>
        <taxon>Bacillati</taxon>
        <taxon>Cyanobacteriota</taxon>
        <taxon>Cyanophyceae</taxon>
        <taxon>Synechococcales</taxon>
        <taxon>Prochlorococcaceae</taxon>
        <taxon>Prochlorococcus</taxon>
    </lineage>
</organism>
<dbReference type="Gene3D" id="3.90.78.10">
    <property type="entry name" value="UDP-N-acetylenolpyruvoylglucosamine reductase, C-terminal domain"/>
    <property type="match status" value="1"/>
</dbReference>
<dbReference type="InterPro" id="IPR036635">
    <property type="entry name" value="MurB_C_sf"/>
</dbReference>
<evidence type="ECO:0000256" key="14">
    <source>
        <dbReference type="ARBA" id="ARBA00023316"/>
    </source>
</evidence>
<dbReference type="HAMAP" id="MF_00037">
    <property type="entry name" value="MurB"/>
    <property type="match status" value="1"/>
</dbReference>
<dbReference type="PROSITE" id="PS51387">
    <property type="entry name" value="FAD_PCMH"/>
    <property type="match status" value="1"/>
</dbReference>
<dbReference type="NCBIfam" id="TIGR00179">
    <property type="entry name" value="murB"/>
    <property type="match status" value="1"/>
</dbReference>
<dbReference type="InterPro" id="IPR006094">
    <property type="entry name" value="Oxid_FAD_bind_N"/>
</dbReference>
<dbReference type="Proteomes" id="UP000030598">
    <property type="component" value="Unassembled WGS sequence"/>
</dbReference>
<evidence type="ECO:0000256" key="4">
    <source>
        <dbReference type="ARBA" id="ARBA00004752"/>
    </source>
</evidence>
<evidence type="ECO:0000256" key="2">
    <source>
        <dbReference type="ARBA" id="ARBA00003921"/>
    </source>
</evidence>
<dbReference type="GO" id="GO:0009252">
    <property type="term" value="P:peptidoglycan biosynthetic process"/>
    <property type="evidence" value="ECO:0007669"/>
    <property type="project" value="UniProtKB-UniRule"/>
</dbReference>
<dbReference type="InterPro" id="IPR003170">
    <property type="entry name" value="MurB"/>
</dbReference>
<dbReference type="PANTHER" id="PTHR21071">
    <property type="entry name" value="UDP-N-ACETYLENOLPYRUVOYLGLUCOSAMINE REDUCTASE"/>
    <property type="match status" value="1"/>
</dbReference>
<evidence type="ECO:0000256" key="9">
    <source>
        <dbReference type="ARBA" id="ARBA00022857"/>
    </source>
</evidence>
<dbReference type="InterPro" id="IPR016166">
    <property type="entry name" value="FAD-bd_PCMH"/>
</dbReference>
<keyword evidence="6 16" id="KW-0132">Cell division</keyword>
<evidence type="ECO:0000256" key="1">
    <source>
        <dbReference type="ARBA" id="ARBA00001974"/>
    </source>
</evidence>
<evidence type="ECO:0000256" key="7">
    <source>
        <dbReference type="ARBA" id="ARBA00022630"/>
    </source>
</evidence>
<name>A0A0A1ZI82_PROMR</name>
<evidence type="ECO:0000256" key="10">
    <source>
        <dbReference type="ARBA" id="ARBA00022960"/>
    </source>
</evidence>
<evidence type="ECO:0000256" key="5">
    <source>
        <dbReference type="ARBA" id="ARBA00022490"/>
    </source>
</evidence>
<comment type="cofactor">
    <cofactor evidence="1 16">
        <name>FAD</name>
        <dbReference type="ChEBI" id="CHEBI:57692"/>
    </cofactor>
</comment>
<comment type="subcellular location">
    <subcellularLocation>
        <location evidence="3 16">Cytoplasm</location>
    </subcellularLocation>
</comment>
<keyword evidence="5 16" id="KW-0963">Cytoplasm</keyword>
<evidence type="ECO:0000256" key="16">
    <source>
        <dbReference type="HAMAP-Rule" id="MF_00037"/>
    </source>
</evidence>
<dbReference type="GO" id="GO:0008762">
    <property type="term" value="F:UDP-N-acetylmuramate dehydrogenase activity"/>
    <property type="evidence" value="ECO:0007669"/>
    <property type="project" value="UniProtKB-UniRule"/>
</dbReference>
<comment type="catalytic activity">
    <reaction evidence="15 16">
        <text>UDP-N-acetyl-alpha-D-muramate + NADP(+) = UDP-N-acetyl-3-O-(1-carboxyvinyl)-alpha-D-glucosamine + NADPH + H(+)</text>
        <dbReference type="Rhea" id="RHEA:12248"/>
        <dbReference type="ChEBI" id="CHEBI:15378"/>
        <dbReference type="ChEBI" id="CHEBI:57783"/>
        <dbReference type="ChEBI" id="CHEBI:58349"/>
        <dbReference type="ChEBI" id="CHEBI:68483"/>
        <dbReference type="ChEBI" id="CHEBI:70757"/>
        <dbReference type="EC" id="1.3.1.98"/>
    </reaction>
</comment>
<dbReference type="SUPFAM" id="SSF56194">
    <property type="entry name" value="Uridine diphospho-N-Acetylenolpyruvylglucosamine reductase, MurB, C-terminal domain"/>
    <property type="match status" value="1"/>
</dbReference>
<feature type="active site" evidence="16">
    <location>
        <position position="166"/>
    </location>
</feature>
<evidence type="ECO:0000256" key="15">
    <source>
        <dbReference type="ARBA" id="ARBA00048914"/>
    </source>
</evidence>
<dbReference type="InterPro" id="IPR036318">
    <property type="entry name" value="FAD-bd_PCMH-like_sf"/>
</dbReference>
<keyword evidence="14 16" id="KW-0961">Cell wall biogenesis/degradation</keyword>
<dbReference type="SUPFAM" id="SSF56176">
    <property type="entry name" value="FAD-binding/transporter-associated domain-like"/>
    <property type="match status" value="1"/>
</dbReference>
<dbReference type="Gene3D" id="3.30.43.10">
    <property type="entry name" value="Uridine Diphospho-n-acetylenolpyruvylglucosamine Reductase, domain 2"/>
    <property type="match status" value="1"/>
</dbReference>
<evidence type="ECO:0000256" key="8">
    <source>
        <dbReference type="ARBA" id="ARBA00022827"/>
    </source>
</evidence>
<dbReference type="InterPro" id="IPR011601">
    <property type="entry name" value="MurB_C"/>
</dbReference>
<feature type="active site" description="Proton donor" evidence="16">
    <location>
        <position position="217"/>
    </location>
</feature>
<evidence type="ECO:0000256" key="6">
    <source>
        <dbReference type="ARBA" id="ARBA00022618"/>
    </source>
</evidence>
<dbReference type="GO" id="GO:0005829">
    <property type="term" value="C:cytosol"/>
    <property type="evidence" value="ECO:0007669"/>
    <property type="project" value="TreeGrafter"/>
</dbReference>
<dbReference type="GO" id="GO:0051301">
    <property type="term" value="P:cell division"/>
    <property type="evidence" value="ECO:0007669"/>
    <property type="project" value="UniProtKB-KW"/>
</dbReference>
<keyword evidence="9 16" id="KW-0521">NADP</keyword>
<feature type="active site" evidence="16">
    <location>
        <position position="287"/>
    </location>
</feature>
<dbReference type="AlphaFoldDB" id="A0A0A1ZI82"/>
<dbReference type="GO" id="GO:0071555">
    <property type="term" value="P:cell wall organization"/>
    <property type="evidence" value="ECO:0007669"/>
    <property type="project" value="UniProtKB-KW"/>
</dbReference>
<accession>A0A0A1ZI82</accession>
<dbReference type="EC" id="1.3.1.98" evidence="16"/>
<dbReference type="PANTHER" id="PTHR21071:SF4">
    <property type="entry name" value="UDP-N-ACETYLENOLPYRUVOYLGLUCOSAMINE REDUCTASE"/>
    <property type="match status" value="1"/>
</dbReference>
<dbReference type="OrthoDB" id="9804753at2"/>
<comment type="caution">
    <text evidence="18">The sequence shown here is derived from an EMBL/GenBank/DDBJ whole genome shotgun (WGS) entry which is preliminary data.</text>
</comment>
<evidence type="ECO:0000256" key="12">
    <source>
        <dbReference type="ARBA" id="ARBA00023002"/>
    </source>
</evidence>
<sequence>MNKIIFSENCNLSSYTTIKVGGVAEYFAEPRNLEEFSYLIQWANLNKQRCQIIGAGSNLLINNIFIKGLVICTKKLKSLRIEPYTGIVEAEAGVMLPTLSNSLAKNGLQGGEWAVGIPGTLGGAIYMNAGTGNLSLAKNLISVKVINNKTNEELEIEKKDINFEYRFSSFQINDLTIISARLHFEPNGNLKQLIQTTKNNLKLKTETQPYHLPSFGSVFKNPGNNYAAKLIDDMGLKGFKIGGAEISTMHSNFIINTSSASSSDIYELITVIQQKVLQKKGIYLQPEVRMIGFDYPN</sequence>
<keyword evidence="12 16" id="KW-0560">Oxidoreductase</keyword>
<feature type="domain" description="FAD-binding PCMH-type" evidence="17">
    <location>
        <begin position="19"/>
        <end position="187"/>
    </location>
</feature>
<comment type="function">
    <text evidence="2 16">Cell wall formation.</text>
</comment>
<keyword evidence="10 16" id="KW-0133">Cell shape</keyword>
<dbReference type="Pfam" id="PF02873">
    <property type="entry name" value="MurB_C"/>
    <property type="match status" value="1"/>
</dbReference>
<evidence type="ECO:0000256" key="11">
    <source>
        <dbReference type="ARBA" id="ARBA00022984"/>
    </source>
</evidence>
<dbReference type="UniPathway" id="UPA00219"/>
<dbReference type="InterPro" id="IPR016169">
    <property type="entry name" value="FAD-bd_PCMH_sub2"/>
</dbReference>
<dbReference type="NCBIfam" id="NF010480">
    <property type="entry name" value="PRK13905.1"/>
    <property type="match status" value="1"/>
</dbReference>
<dbReference type="GO" id="GO:0008360">
    <property type="term" value="P:regulation of cell shape"/>
    <property type="evidence" value="ECO:0007669"/>
    <property type="project" value="UniProtKB-KW"/>
</dbReference>
<dbReference type="Gene3D" id="3.30.465.10">
    <property type="match status" value="1"/>
</dbReference>
<dbReference type="RefSeq" id="WP_032523812.1">
    <property type="nucleotide sequence ID" value="NZ_CP138934.1"/>
</dbReference>
<dbReference type="EMBL" id="JNAH01000003">
    <property type="protein sequence ID" value="KGF88251.1"/>
    <property type="molecule type" value="Genomic_DNA"/>
</dbReference>
<evidence type="ECO:0000256" key="3">
    <source>
        <dbReference type="ARBA" id="ARBA00004496"/>
    </source>
</evidence>
<comment type="pathway">
    <text evidence="4 16">Cell wall biogenesis; peptidoglycan biosynthesis.</text>
</comment>
<evidence type="ECO:0000256" key="13">
    <source>
        <dbReference type="ARBA" id="ARBA00023306"/>
    </source>
</evidence>
<dbReference type="STRING" id="59925.EU91_0182"/>
<comment type="similarity">
    <text evidence="16">Belongs to the MurB family.</text>
</comment>
<keyword evidence="7 16" id="KW-0285">Flavoprotein</keyword>
<protein>
    <recommendedName>
        <fullName evidence="16">UDP-N-acetylenolpyruvoylglucosamine reductase</fullName>
        <ecNumber evidence="16">1.3.1.98</ecNumber>
    </recommendedName>
    <alternativeName>
        <fullName evidence="16">UDP-N-acetylmuramate dehydrogenase</fullName>
    </alternativeName>
</protein>
<proteinExistence type="inferred from homology"/>
<evidence type="ECO:0000259" key="17">
    <source>
        <dbReference type="PROSITE" id="PS51387"/>
    </source>
</evidence>
<keyword evidence="11 16" id="KW-0573">Peptidoglycan synthesis</keyword>